<proteinExistence type="predicted"/>
<dbReference type="PROSITE" id="PS50887">
    <property type="entry name" value="GGDEF"/>
    <property type="match status" value="1"/>
</dbReference>
<dbReference type="FunFam" id="3.30.70.270:FF:000001">
    <property type="entry name" value="Diguanylate cyclase domain protein"/>
    <property type="match status" value="1"/>
</dbReference>
<dbReference type="InterPro" id="IPR000160">
    <property type="entry name" value="GGDEF_dom"/>
</dbReference>
<evidence type="ECO:0000256" key="2">
    <source>
        <dbReference type="ARBA" id="ARBA00012528"/>
    </source>
</evidence>
<dbReference type="GO" id="GO:0052621">
    <property type="term" value="F:diguanylate cyclase activity"/>
    <property type="evidence" value="ECO:0007669"/>
    <property type="project" value="UniProtKB-EC"/>
</dbReference>
<dbReference type="GO" id="GO:0043709">
    <property type="term" value="P:cell adhesion involved in single-species biofilm formation"/>
    <property type="evidence" value="ECO:0007669"/>
    <property type="project" value="TreeGrafter"/>
</dbReference>
<dbReference type="RefSeq" id="WP_125016391.1">
    <property type="nucleotide sequence ID" value="NZ_QWEZ01000002.1"/>
</dbReference>
<keyword evidence="4" id="KW-0175">Coiled coil</keyword>
<evidence type="ECO:0000256" key="4">
    <source>
        <dbReference type="SAM" id="Coils"/>
    </source>
</evidence>
<evidence type="ECO:0000313" key="8">
    <source>
        <dbReference type="Proteomes" id="UP000280792"/>
    </source>
</evidence>
<dbReference type="SMART" id="SM00267">
    <property type="entry name" value="GGDEF"/>
    <property type="match status" value="1"/>
</dbReference>
<dbReference type="CDD" id="cd01949">
    <property type="entry name" value="GGDEF"/>
    <property type="match status" value="1"/>
</dbReference>
<feature type="region of interest" description="Disordered" evidence="5">
    <location>
        <begin position="171"/>
        <end position="200"/>
    </location>
</feature>
<dbReference type="Proteomes" id="UP000280792">
    <property type="component" value="Unassembled WGS sequence"/>
</dbReference>
<dbReference type="Pfam" id="PF20975">
    <property type="entry name" value="DGCcoil"/>
    <property type="match status" value="1"/>
</dbReference>
<gene>
    <name evidence="7" type="ORF">D0544_11825</name>
</gene>
<dbReference type="Pfam" id="PF00990">
    <property type="entry name" value="GGDEF"/>
    <property type="match status" value="1"/>
</dbReference>
<dbReference type="InterPro" id="IPR050469">
    <property type="entry name" value="Diguanylate_Cyclase"/>
</dbReference>
<sequence length="609" mass="68900">MIDESNGSADRWRSKYLKSLDERDRLEAEMQERIDQLRKTLLVVMLVCQGIDVELDSRIKELADQMRGESHNLNLGQLVDQVQQRANVVLNRKDLEQLRGCLALLLEQLKSCDIDRALQKRLSKEEKELRKTLQGYVDLPPLLNKLADHQRDVLSQVAKLEEGSEDTPFWRRLLGGARDEPREVSEPGETPVTEMDLDLDPEAESNVTEIAQEAIRDSEPQDNDADKEQPALADGEAPIEAEAETAEEPPAAAEETPTPMMDFSLLSHHVGSTLMELLGQLPVPERVVPESDRLKGNIVSGITWYELVPNLETLNRIVLATVGQSRDEFENYLKLMHDRLADFQSRAGLVRDGMARARGSNERLDASLREDIDRLQRSVSEATDLELLKLDVGERLDTILQAVETHREEVAEADLSSKLEQLTSRMASMEQETKQLKASLSRERARATQDRLTGLPNRLAYESRFNNEYARWKRYREPLVFAVADIDLFKSVNDRFGHLAGDKLLRIFARQLQKNLREVDFIARYGGEEFVILMPNTTLEEGRKVVEKVRVAIETTPLHYKSSALTITASFGVTELCENDSVASVFERADKALYQAKEAGRNQVCVATG</sequence>
<feature type="coiled-coil region" evidence="4">
    <location>
        <begin position="9"/>
        <end position="40"/>
    </location>
</feature>
<dbReference type="PANTHER" id="PTHR45138:SF9">
    <property type="entry name" value="DIGUANYLATE CYCLASE DGCM-RELATED"/>
    <property type="match status" value="1"/>
</dbReference>
<dbReference type="PANTHER" id="PTHR45138">
    <property type="entry name" value="REGULATORY COMPONENTS OF SENSORY TRANSDUCTION SYSTEM"/>
    <property type="match status" value="1"/>
</dbReference>
<evidence type="ECO:0000313" key="7">
    <source>
        <dbReference type="EMBL" id="RRJ82550.1"/>
    </source>
</evidence>
<comment type="caution">
    <text evidence="7">The sequence shown here is derived from an EMBL/GenBank/DDBJ whole genome shotgun (WGS) entry which is preliminary data.</text>
</comment>
<name>A0A3P3VIK2_9GAMM</name>
<feature type="region of interest" description="Disordered" evidence="5">
    <location>
        <begin position="214"/>
        <end position="233"/>
    </location>
</feature>
<dbReference type="SUPFAM" id="SSF55073">
    <property type="entry name" value="Nucleotide cyclase"/>
    <property type="match status" value="1"/>
</dbReference>
<dbReference type="EMBL" id="QWEZ01000002">
    <property type="protein sequence ID" value="RRJ82550.1"/>
    <property type="molecule type" value="Genomic_DNA"/>
</dbReference>
<dbReference type="NCBIfam" id="TIGR00254">
    <property type="entry name" value="GGDEF"/>
    <property type="match status" value="1"/>
</dbReference>
<evidence type="ECO:0000259" key="6">
    <source>
        <dbReference type="PROSITE" id="PS50887"/>
    </source>
</evidence>
<comment type="catalytic activity">
    <reaction evidence="3">
        <text>2 GTP = 3',3'-c-di-GMP + 2 diphosphate</text>
        <dbReference type="Rhea" id="RHEA:24898"/>
        <dbReference type="ChEBI" id="CHEBI:33019"/>
        <dbReference type="ChEBI" id="CHEBI:37565"/>
        <dbReference type="ChEBI" id="CHEBI:58805"/>
        <dbReference type="EC" id="2.7.7.65"/>
    </reaction>
</comment>
<feature type="domain" description="GGDEF" evidence="6">
    <location>
        <begin position="477"/>
        <end position="609"/>
    </location>
</feature>
<dbReference type="Gene3D" id="3.30.70.270">
    <property type="match status" value="1"/>
</dbReference>
<protein>
    <recommendedName>
        <fullName evidence="2">diguanylate cyclase</fullName>
        <ecNumber evidence="2">2.7.7.65</ecNumber>
    </recommendedName>
</protein>
<feature type="coiled-coil region" evidence="4">
    <location>
        <begin position="412"/>
        <end position="446"/>
    </location>
</feature>
<reference evidence="7 8" key="2">
    <citation type="submission" date="2018-12" db="EMBL/GenBank/DDBJ databases">
        <title>Simiduia agarivorans gen. nov., sp. nov., a marine, agarolytic bacterium isolated from shallow coastal water from Keelung, Taiwan.</title>
        <authorList>
            <person name="Shieh W.Y."/>
        </authorList>
    </citation>
    <scope>NUCLEOTIDE SEQUENCE [LARGE SCALE GENOMIC DNA]</scope>
    <source>
        <strain evidence="7 8">GTF-13</strain>
    </source>
</reference>
<dbReference type="InterPro" id="IPR029787">
    <property type="entry name" value="Nucleotide_cyclase"/>
</dbReference>
<evidence type="ECO:0000256" key="5">
    <source>
        <dbReference type="SAM" id="MobiDB-lite"/>
    </source>
</evidence>
<feature type="compositionally biased region" description="Basic and acidic residues" evidence="5">
    <location>
        <begin position="214"/>
        <end position="229"/>
    </location>
</feature>
<keyword evidence="8" id="KW-1185">Reference proteome</keyword>
<dbReference type="EC" id="2.7.7.65" evidence="2"/>
<dbReference type="InterPro" id="IPR043128">
    <property type="entry name" value="Rev_trsase/Diguanyl_cyclase"/>
</dbReference>
<reference evidence="7 8" key="1">
    <citation type="submission" date="2018-08" db="EMBL/GenBank/DDBJ databases">
        <authorList>
            <person name="Khan S.A."/>
        </authorList>
    </citation>
    <scope>NUCLEOTIDE SEQUENCE [LARGE SCALE GENOMIC DNA]</scope>
    <source>
        <strain evidence="7 8">GTF-13</strain>
    </source>
</reference>
<dbReference type="GO" id="GO:0005886">
    <property type="term" value="C:plasma membrane"/>
    <property type="evidence" value="ECO:0007669"/>
    <property type="project" value="TreeGrafter"/>
</dbReference>
<organism evidence="7 8">
    <name type="scientific">Aestuariirhabdus litorea</name>
    <dbReference type="NCBI Taxonomy" id="2528527"/>
    <lineage>
        <taxon>Bacteria</taxon>
        <taxon>Pseudomonadati</taxon>
        <taxon>Pseudomonadota</taxon>
        <taxon>Gammaproteobacteria</taxon>
        <taxon>Oceanospirillales</taxon>
        <taxon>Aestuariirhabdaceae</taxon>
        <taxon>Aestuariirhabdus</taxon>
    </lineage>
</organism>
<accession>A0A3P3VIK2</accession>
<comment type="cofactor">
    <cofactor evidence="1">
        <name>Mg(2+)</name>
        <dbReference type="ChEBI" id="CHEBI:18420"/>
    </cofactor>
</comment>
<evidence type="ECO:0000256" key="1">
    <source>
        <dbReference type="ARBA" id="ARBA00001946"/>
    </source>
</evidence>
<dbReference type="InterPro" id="IPR048516">
    <property type="entry name" value="DGCcoil"/>
</dbReference>
<evidence type="ECO:0000256" key="3">
    <source>
        <dbReference type="ARBA" id="ARBA00034247"/>
    </source>
</evidence>
<dbReference type="GO" id="GO:1902201">
    <property type="term" value="P:negative regulation of bacterial-type flagellum-dependent cell motility"/>
    <property type="evidence" value="ECO:0007669"/>
    <property type="project" value="TreeGrafter"/>
</dbReference>
<dbReference type="AlphaFoldDB" id="A0A3P3VIK2"/>